<feature type="domain" description="KTSC" evidence="1">
    <location>
        <begin position="10"/>
        <end position="54"/>
    </location>
</feature>
<evidence type="ECO:0000313" key="2">
    <source>
        <dbReference type="EMBL" id="RJG23340.1"/>
    </source>
</evidence>
<proteinExistence type="predicted"/>
<evidence type="ECO:0000313" key="3">
    <source>
        <dbReference type="Proteomes" id="UP000266177"/>
    </source>
</evidence>
<protein>
    <submittedName>
        <fullName evidence="2">KTSC domain-containing protein</fullName>
    </submittedName>
</protein>
<dbReference type="Pfam" id="PF13619">
    <property type="entry name" value="KTSC"/>
    <property type="match status" value="1"/>
</dbReference>
<accession>A0A3A3GL62</accession>
<dbReference type="RefSeq" id="WP_119794193.1">
    <property type="nucleotide sequence ID" value="NZ_QYZD01000011.1"/>
</dbReference>
<dbReference type="OrthoDB" id="2624411at2"/>
<evidence type="ECO:0000259" key="1">
    <source>
        <dbReference type="Pfam" id="PF13619"/>
    </source>
</evidence>
<sequence length="84" mass="9576">MKPNMLFIGSKQIDYVQYDEASGQLYIHYATGRTDAYCSVTPHWYEQLLHSENRYDDVVQLTARSRPELSDQGAVSVERGSSSN</sequence>
<comment type="caution">
    <text evidence="2">The sequence shown here is derived from an EMBL/GenBank/DDBJ whole genome shotgun (WGS) entry which is preliminary data.</text>
</comment>
<dbReference type="EMBL" id="QYZD01000011">
    <property type="protein sequence ID" value="RJG23340.1"/>
    <property type="molecule type" value="Genomic_DNA"/>
</dbReference>
<gene>
    <name evidence="2" type="ORF">DQX05_13920</name>
</gene>
<dbReference type="AlphaFoldDB" id="A0A3A3GL62"/>
<name>A0A3A3GL62_PANTH</name>
<organism evidence="2 3">
    <name type="scientific">Paenibacillus thiaminolyticus</name>
    <name type="common">Bacillus thiaminolyticus</name>
    <dbReference type="NCBI Taxonomy" id="49283"/>
    <lineage>
        <taxon>Bacteria</taxon>
        <taxon>Bacillati</taxon>
        <taxon>Bacillota</taxon>
        <taxon>Bacilli</taxon>
        <taxon>Bacillales</taxon>
        <taxon>Paenibacillaceae</taxon>
        <taxon>Paenibacillus</taxon>
    </lineage>
</organism>
<dbReference type="InterPro" id="IPR025309">
    <property type="entry name" value="KTSC_dom"/>
</dbReference>
<reference evidence="2 3" key="1">
    <citation type="submission" date="2018-09" db="EMBL/GenBank/DDBJ databases">
        <title>Paenibacillus SK2017-BO5.</title>
        <authorList>
            <person name="Piskunova J.V."/>
            <person name="Dubiley S.A."/>
            <person name="Severinov K.V."/>
        </authorList>
    </citation>
    <scope>NUCLEOTIDE SEQUENCE [LARGE SCALE GENOMIC DNA]</scope>
    <source>
        <strain evidence="2 3">BO5</strain>
    </source>
</reference>
<dbReference type="Proteomes" id="UP000266177">
    <property type="component" value="Unassembled WGS sequence"/>
</dbReference>